<sequence length="153" mass="16830">MKKLLCLLPLLLLVSCLDATYVTQTFEFEGNRWPTTDAKTFKVNLEKDMEHATIKLVFSHVFEPQYASVPLSGTLTLPSGKTEAINLTLQLKDPQGAPLSDCAGDVCDLTAVIKEGVNLEKGVYEFTVHNDFNGPYLPNVLALSFTIDSSNHP</sequence>
<gene>
    <name evidence="2" type="ORF">Q766_08545</name>
</gene>
<organism evidence="2 3">
    <name type="scientific">Flavobacterium subsaxonicum WB 4.1-42 = DSM 21790</name>
    <dbReference type="NCBI Taxonomy" id="1121898"/>
    <lineage>
        <taxon>Bacteria</taxon>
        <taxon>Pseudomonadati</taxon>
        <taxon>Bacteroidota</taxon>
        <taxon>Flavobacteriia</taxon>
        <taxon>Flavobacteriales</taxon>
        <taxon>Flavobacteriaceae</taxon>
        <taxon>Flavobacterium</taxon>
    </lineage>
</organism>
<proteinExistence type="predicted"/>
<keyword evidence="3" id="KW-1185">Reference proteome</keyword>
<dbReference type="PROSITE" id="PS51257">
    <property type="entry name" value="PROKAR_LIPOPROTEIN"/>
    <property type="match status" value="1"/>
</dbReference>
<feature type="signal peptide" evidence="1">
    <location>
        <begin position="1"/>
        <end position="19"/>
    </location>
</feature>
<evidence type="ECO:0000256" key="1">
    <source>
        <dbReference type="SAM" id="SignalP"/>
    </source>
</evidence>
<dbReference type="Pfam" id="PF14109">
    <property type="entry name" value="GldH_lipo"/>
    <property type="match status" value="1"/>
</dbReference>
<dbReference type="InterPro" id="IPR020018">
    <property type="entry name" value="Motility-assoc_lipoprot_GldH"/>
</dbReference>
<comment type="caution">
    <text evidence="2">The sequence shown here is derived from an EMBL/GenBank/DDBJ whole genome shotgun (WGS) entry which is preliminary data.</text>
</comment>
<dbReference type="RefSeq" id="WP_026990882.1">
    <property type="nucleotide sequence ID" value="NZ_AUGP01000018.1"/>
</dbReference>
<evidence type="ECO:0000313" key="2">
    <source>
        <dbReference type="EMBL" id="KGO93343.1"/>
    </source>
</evidence>
<dbReference type="AlphaFoldDB" id="A0A0A2MPE0"/>
<dbReference type="OrthoDB" id="1366051at2"/>
<reference evidence="2 3" key="1">
    <citation type="submission" date="2013-09" db="EMBL/GenBank/DDBJ databases">
        <authorList>
            <person name="Zeng Z."/>
            <person name="Chen C."/>
        </authorList>
    </citation>
    <scope>NUCLEOTIDE SEQUENCE [LARGE SCALE GENOMIC DNA]</scope>
    <source>
        <strain evidence="2 3">WB 4.1-42</strain>
    </source>
</reference>
<accession>A0A0A2MPE0</accession>
<dbReference type="eggNOG" id="ENOG5032PAX">
    <property type="taxonomic scope" value="Bacteria"/>
</dbReference>
<dbReference type="Proteomes" id="UP000030111">
    <property type="component" value="Unassembled WGS sequence"/>
</dbReference>
<name>A0A0A2MPE0_9FLAO</name>
<dbReference type="EMBL" id="JRLY01000005">
    <property type="protein sequence ID" value="KGO93343.1"/>
    <property type="molecule type" value="Genomic_DNA"/>
</dbReference>
<protein>
    <submittedName>
        <fullName evidence="2">Uncharacterized protein</fullName>
    </submittedName>
</protein>
<evidence type="ECO:0000313" key="3">
    <source>
        <dbReference type="Proteomes" id="UP000030111"/>
    </source>
</evidence>
<dbReference type="STRING" id="1121898.GCA_000422725_02062"/>
<keyword evidence="1" id="KW-0732">Signal</keyword>
<feature type="chain" id="PRO_5002003495" evidence="1">
    <location>
        <begin position="20"/>
        <end position="153"/>
    </location>
</feature>